<evidence type="ECO:0000313" key="13">
    <source>
        <dbReference type="EMBL" id="MBE9080534.1"/>
    </source>
</evidence>
<keyword evidence="9 11" id="KW-0472">Membrane</keyword>
<keyword evidence="10" id="KW-0407">Ion channel</keyword>
<evidence type="ECO:0000256" key="9">
    <source>
        <dbReference type="ARBA" id="ARBA00023136"/>
    </source>
</evidence>
<gene>
    <name evidence="13" type="ORF">IQ241_25175</name>
</gene>
<evidence type="ECO:0000256" key="4">
    <source>
        <dbReference type="ARBA" id="ARBA00022692"/>
    </source>
</evidence>
<evidence type="ECO:0000256" key="1">
    <source>
        <dbReference type="ARBA" id="ARBA00004141"/>
    </source>
</evidence>
<evidence type="ECO:0000256" key="11">
    <source>
        <dbReference type="SAM" id="Phobius"/>
    </source>
</evidence>
<dbReference type="GO" id="GO:0008076">
    <property type="term" value="C:voltage-gated potassium channel complex"/>
    <property type="evidence" value="ECO:0007669"/>
    <property type="project" value="InterPro"/>
</dbReference>
<keyword evidence="14" id="KW-1185">Reference proteome</keyword>
<evidence type="ECO:0000256" key="10">
    <source>
        <dbReference type="ARBA" id="ARBA00023303"/>
    </source>
</evidence>
<dbReference type="InterPro" id="IPR005821">
    <property type="entry name" value="Ion_trans_dom"/>
</dbReference>
<feature type="domain" description="Ion transport" evidence="12">
    <location>
        <begin position="10"/>
        <end position="136"/>
    </location>
</feature>
<keyword evidence="6" id="KW-0630">Potassium</keyword>
<evidence type="ECO:0000256" key="5">
    <source>
        <dbReference type="ARBA" id="ARBA00022826"/>
    </source>
</evidence>
<comment type="caution">
    <text evidence="13">The sequence shown here is derived from an EMBL/GenBank/DDBJ whole genome shotgun (WGS) entry which is preliminary data.</text>
</comment>
<evidence type="ECO:0000256" key="7">
    <source>
        <dbReference type="ARBA" id="ARBA00022989"/>
    </source>
</evidence>
<evidence type="ECO:0000256" key="3">
    <source>
        <dbReference type="ARBA" id="ARBA00022538"/>
    </source>
</evidence>
<keyword evidence="5" id="KW-0631">Potassium channel</keyword>
<dbReference type="PRINTS" id="PR00169">
    <property type="entry name" value="KCHANNEL"/>
</dbReference>
<dbReference type="InterPro" id="IPR028325">
    <property type="entry name" value="VG_K_chnl"/>
</dbReference>
<sequence length="151" mass="17226">MRRLEYSIDLRSLRIFRLFRLARMLKLLRYGRAVDHFRMAFITIRTELTLFLITCAFVIYLASVGIYYFERVAQPETFGSVFDCMWWAVATLTTVGYGDVYPVTAGGKVFTTLILFIGLGIIAVPAGLISSALSEVWREEAEADKRFTEGD</sequence>
<reference evidence="13" key="1">
    <citation type="submission" date="2020-10" db="EMBL/GenBank/DDBJ databases">
        <authorList>
            <person name="Castelo-Branco R."/>
            <person name="Eusebio N."/>
            <person name="Adriana R."/>
            <person name="Vieira A."/>
            <person name="Brugerolle De Fraissinette N."/>
            <person name="Rezende De Castro R."/>
            <person name="Schneider M.P."/>
            <person name="Vasconcelos V."/>
            <person name="Leao P.N."/>
        </authorList>
    </citation>
    <scope>NUCLEOTIDE SEQUENCE</scope>
    <source>
        <strain evidence="13">LEGE 07310</strain>
    </source>
</reference>
<evidence type="ECO:0000256" key="8">
    <source>
        <dbReference type="ARBA" id="ARBA00023065"/>
    </source>
</evidence>
<keyword evidence="7 11" id="KW-1133">Transmembrane helix</keyword>
<protein>
    <submittedName>
        <fullName evidence="13">Ion transporter</fullName>
    </submittedName>
</protein>
<dbReference type="PANTHER" id="PTHR11537">
    <property type="entry name" value="VOLTAGE-GATED POTASSIUM CHANNEL"/>
    <property type="match status" value="1"/>
</dbReference>
<dbReference type="Pfam" id="PF00520">
    <property type="entry name" value="Ion_trans"/>
    <property type="match status" value="1"/>
</dbReference>
<feature type="transmembrane region" description="Helical" evidence="11">
    <location>
        <begin position="48"/>
        <end position="69"/>
    </location>
</feature>
<dbReference type="Proteomes" id="UP000636505">
    <property type="component" value="Unassembled WGS sequence"/>
</dbReference>
<dbReference type="AlphaFoldDB" id="A0A8J7AKN7"/>
<dbReference type="EMBL" id="JADEXG010000145">
    <property type="protein sequence ID" value="MBE9080534.1"/>
    <property type="molecule type" value="Genomic_DNA"/>
</dbReference>
<evidence type="ECO:0000313" key="14">
    <source>
        <dbReference type="Proteomes" id="UP000636505"/>
    </source>
</evidence>
<evidence type="ECO:0000256" key="2">
    <source>
        <dbReference type="ARBA" id="ARBA00022448"/>
    </source>
</evidence>
<accession>A0A8J7AKN7</accession>
<proteinExistence type="predicted"/>
<dbReference type="RefSeq" id="WP_193912551.1">
    <property type="nucleotide sequence ID" value="NZ_JADEXG010000145.1"/>
</dbReference>
<dbReference type="SUPFAM" id="SSF81324">
    <property type="entry name" value="Voltage-gated potassium channels"/>
    <property type="match status" value="1"/>
</dbReference>
<organism evidence="13 14">
    <name type="scientific">Vasconcelosia minhoensis LEGE 07310</name>
    <dbReference type="NCBI Taxonomy" id="915328"/>
    <lineage>
        <taxon>Bacteria</taxon>
        <taxon>Bacillati</taxon>
        <taxon>Cyanobacteriota</taxon>
        <taxon>Cyanophyceae</taxon>
        <taxon>Nodosilineales</taxon>
        <taxon>Cymatolegaceae</taxon>
        <taxon>Vasconcelosia</taxon>
        <taxon>Vasconcelosia minhoensis</taxon>
    </lineage>
</organism>
<keyword evidence="8" id="KW-0406">Ion transport</keyword>
<dbReference type="PANTHER" id="PTHR11537:SF254">
    <property type="entry name" value="POTASSIUM VOLTAGE-GATED CHANNEL PROTEIN SHAB"/>
    <property type="match status" value="1"/>
</dbReference>
<dbReference type="GO" id="GO:0001508">
    <property type="term" value="P:action potential"/>
    <property type="evidence" value="ECO:0007669"/>
    <property type="project" value="TreeGrafter"/>
</dbReference>
<comment type="subcellular location">
    <subcellularLocation>
        <location evidence="1">Membrane</location>
        <topology evidence="1">Multi-pass membrane protein</topology>
    </subcellularLocation>
</comment>
<keyword evidence="3" id="KW-0633">Potassium transport</keyword>
<dbReference type="GO" id="GO:0005249">
    <property type="term" value="F:voltage-gated potassium channel activity"/>
    <property type="evidence" value="ECO:0007669"/>
    <property type="project" value="InterPro"/>
</dbReference>
<keyword evidence="4 11" id="KW-0812">Transmembrane</keyword>
<evidence type="ECO:0000259" key="12">
    <source>
        <dbReference type="Pfam" id="PF00520"/>
    </source>
</evidence>
<evidence type="ECO:0000256" key="6">
    <source>
        <dbReference type="ARBA" id="ARBA00022958"/>
    </source>
</evidence>
<feature type="transmembrane region" description="Helical" evidence="11">
    <location>
        <begin position="109"/>
        <end position="129"/>
    </location>
</feature>
<keyword evidence="2" id="KW-0813">Transport</keyword>
<dbReference type="Gene3D" id="1.10.287.70">
    <property type="match status" value="1"/>
</dbReference>
<name>A0A8J7AKN7_9CYAN</name>